<evidence type="ECO:0000256" key="6">
    <source>
        <dbReference type="ARBA" id="ARBA00022729"/>
    </source>
</evidence>
<proteinExistence type="inferred from homology"/>
<dbReference type="PANTHER" id="PTHR48250:SF3">
    <property type="entry name" value="CUTINASE 1-RELATED"/>
    <property type="match status" value="1"/>
</dbReference>
<sequence length="216" mass="21737">MPSISRAILIALLPFVTAGPVIRQFGSGSSSGFGSSTQNGLSGDCKAVTVIFARGTTETGNVGTSAGPPFFEALAKKLGDGKLAVQGVEYAADVAGIMQGGDKAGTAKMASLVQEAMKKCPETHVVVSGYSQGAMLVHNSAKSLSADVTGKIAASVTFGDPYQKQAVQGVSADRTKVFCHSGDSVCLGTGVITAAHLTYSQDAEAAAAFVVSAIGN</sequence>
<dbReference type="InterPro" id="IPR000675">
    <property type="entry name" value="Cutinase/axe"/>
</dbReference>
<dbReference type="PROSITE" id="PS00155">
    <property type="entry name" value="CUTINASE_1"/>
    <property type="match status" value="1"/>
</dbReference>
<keyword evidence="6 11" id="KW-0732">Signal</keyword>
<feature type="chain" id="PRO_5044999370" description="Cutinase" evidence="11">
    <location>
        <begin position="19"/>
        <end position="216"/>
    </location>
</feature>
<dbReference type="Pfam" id="PF01083">
    <property type="entry name" value="Cutinase"/>
    <property type="match status" value="1"/>
</dbReference>
<evidence type="ECO:0000256" key="9">
    <source>
        <dbReference type="ARBA" id="ARBA00023157"/>
    </source>
</evidence>
<dbReference type="EC" id="3.1.1.74" evidence="3 11"/>
<evidence type="ECO:0000256" key="2">
    <source>
        <dbReference type="ARBA" id="ARBA00007534"/>
    </source>
</evidence>
<keyword evidence="4 11" id="KW-0719">Serine esterase</keyword>
<evidence type="ECO:0000256" key="3">
    <source>
        <dbReference type="ARBA" id="ARBA00013095"/>
    </source>
</evidence>
<keyword evidence="13" id="KW-1185">Reference proteome</keyword>
<comment type="caution">
    <text evidence="12">The sequence shown here is derived from an EMBL/GenBank/DDBJ whole genome shotgun (WGS) entry which is preliminary data.</text>
</comment>
<evidence type="ECO:0000256" key="1">
    <source>
        <dbReference type="ARBA" id="ARBA00004613"/>
    </source>
</evidence>
<dbReference type="InterPro" id="IPR043579">
    <property type="entry name" value="CUTINASE_2"/>
</dbReference>
<evidence type="ECO:0000256" key="10">
    <source>
        <dbReference type="ARBA" id="ARBA00034045"/>
    </source>
</evidence>
<dbReference type="EMBL" id="JAZAVJ010000007">
    <property type="protein sequence ID" value="KAK7423887.1"/>
    <property type="molecule type" value="Genomic_DNA"/>
</dbReference>
<keyword evidence="8" id="KW-0843">Virulence</keyword>
<feature type="signal peptide" evidence="11">
    <location>
        <begin position="1"/>
        <end position="18"/>
    </location>
</feature>
<dbReference type="Proteomes" id="UP001498476">
    <property type="component" value="Unassembled WGS sequence"/>
</dbReference>
<evidence type="ECO:0000313" key="12">
    <source>
        <dbReference type="EMBL" id="KAK7423887.1"/>
    </source>
</evidence>
<evidence type="ECO:0000256" key="5">
    <source>
        <dbReference type="ARBA" id="ARBA00022525"/>
    </source>
</evidence>
<comment type="catalytic activity">
    <reaction evidence="10 11">
        <text>cutin + H2O = cutin monomers.</text>
        <dbReference type="EC" id="3.1.1.74"/>
    </reaction>
</comment>
<comment type="similarity">
    <text evidence="2 11">Belongs to the cutinase family.</text>
</comment>
<organism evidence="12 13">
    <name type="scientific">Neonectria punicea</name>
    <dbReference type="NCBI Taxonomy" id="979145"/>
    <lineage>
        <taxon>Eukaryota</taxon>
        <taxon>Fungi</taxon>
        <taxon>Dikarya</taxon>
        <taxon>Ascomycota</taxon>
        <taxon>Pezizomycotina</taxon>
        <taxon>Sordariomycetes</taxon>
        <taxon>Hypocreomycetidae</taxon>
        <taxon>Hypocreales</taxon>
        <taxon>Nectriaceae</taxon>
        <taxon>Neonectria</taxon>
    </lineage>
</organism>
<evidence type="ECO:0000256" key="4">
    <source>
        <dbReference type="ARBA" id="ARBA00022487"/>
    </source>
</evidence>
<comment type="function">
    <text evidence="11">Catalyzes the hydrolysis of complex carboxylic polyesters found in the cell wall of plants. Degrades cutin, a macromolecule that forms the structure of the plant cuticle.</text>
</comment>
<evidence type="ECO:0000256" key="11">
    <source>
        <dbReference type="RuleBase" id="RU361263"/>
    </source>
</evidence>
<dbReference type="SUPFAM" id="SSF53474">
    <property type="entry name" value="alpha/beta-Hydrolases"/>
    <property type="match status" value="1"/>
</dbReference>
<keyword evidence="5 11" id="KW-0964">Secreted</keyword>
<gene>
    <name evidence="12" type="ORF">QQX98_000758</name>
</gene>
<dbReference type="Gene3D" id="3.40.50.1820">
    <property type="entry name" value="alpha/beta hydrolase"/>
    <property type="match status" value="1"/>
</dbReference>
<name>A0ABR1HSU8_9HYPO</name>
<keyword evidence="7 11" id="KW-0378">Hydrolase</keyword>
<dbReference type="PRINTS" id="PR00129">
    <property type="entry name" value="CUTINASE"/>
</dbReference>
<dbReference type="SMART" id="SM01110">
    <property type="entry name" value="Cutinase"/>
    <property type="match status" value="1"/>
</dbReference>
<dbReference type="InterPro" id="IPR043580">
    <property type="entry name" value="CUTINASE_1"/>
</dbReference>
<reference evidence="12 13" key="1">
    <citation type="journal article" date="2025" name="Microbiol. Resour. Announc.">
        <title>Draft genome sequences for Neonectria magnoliae and Neonectria punicea, canker pathogens of Liriodendron tulipifera and Acer saccharum in West Virginia.</title>
        <authorList>
            <person name="Petronek H.M."/>
            <person name="Kasson M.T."/>
            <person name="Metheny A.M."/>
            <person name="Stauder C.M."/>
            <person name="Lovett B."/>
            <person name="Lynch S.C."/>
            <person name="Garnas J.R."/>
            <person name="Kasson L.R."/>
            <person name="Stajich J.E."/>
        </authorList>
    </citation>
    <scope>NUCLEOTIDE SEQUENCE [LARGE SCALE GENOMIC DNA]</scope>
    <source>
        <strain evidence="12 13">NRRL 64653</strain>
    </source>
</reference>
<evidence type="ECO:0000256" key="8">
    <source>
        <dbReference type="ARBA" id="ARBA00023026"/>
    </source>
</evidence>
<keyword evidence="9" id="KW-1015">Disulfide bond</keyword>
<dbReference type="PANTHER" id="PTHR48250">
    <property type="entry name" value="CUTINASE 2-RELATED"/>
    <property type="match status" value="1"/>
</dbReference>
<dbReference type="InterPro" id="IPR029058">
    <property type="entry name" value="AB_hydrolase_fold"/>
</dbReference>
<evidence type="ECO:0000313" key="13">
    <source>
        <dbReference type="Proteomes" id="UP001498476"/>
    </source>
</evidence>
<dbReference type="PROSITE" id="PS00931">
    <property type="entry name" value="CUTINASE_2"/>
    <property type="match status" value="1"/>
</dbReference>
<evidence type="ECO:0000256" key="7">
    <source>
        <dbReference type="ARBA" id="ARBA00022801"/>
    </source>
</evidence>
<accession>A0ABR1HSU8</accession>
<protein>
    <recommendedName>
        <fullName evidence="3 11">Cutinase</fullName>
        <ecNumber evidence="3 11">3.1.1.74</ecNumber>
    </recommendedName>
</protein>
<comment type="subcellular location">
    <subcellularLocation>
        <location evidence="1 11">Secreted</location>
    </subcellularLocation>
</comment>
<dbReference type="InterPro" id="IPR011150">
    <property type="entry name" value="Cutinase_monf"/>
</dbReference>